<protein>
    <recommendedName>
        <fullName evidence="1">MATH domain-containing protein</fullName>
    </recommendedName>
</protein>
<dbReference type="AlphaFoldDB" id="A0A816GDW5"/>
<dbReference type="EMBL" id="CAJNOM010006921">
    <property type="protein sequence ID" value="CAF1672861.1"/>
    <property type="molecule type" value="Genomic_DNA"/>
</dbReference>
<evidence type="ECO:0000313" key="2">
    <source>
        <dbReference type="EMBL" id="CAF1579032.1"/>
    </source>
</evidence>
<reference evidence="3" key="1">
    <citation type="submission" date="2021-02" db="EMBL/GenBank/DDBJ databases">
        <authorList>
            <person name="Nowell W R."/>
        </authorList>
    </citation>
    <scope>NUCLEOTIDE SEQUENCE</scope>
</reference>
<dbReference type="Proteomes" id="UP000663832">
    <property type="component" value="Unassembled WGS sequence"/>
</dbReference>
<dbReference type="PROSITE" id="PS50144">
    <property type="entry name" value="MATH"/>
    <property type="match status" value="1"/>
</dbReference>
<evidence type="ECO:0000259" key="1">
    <source>
        <dbReference type="PROSITE" id="PS50144"/>
    </source>
</evidence>
<evidence type="ECO:0000313" key="3">
    <source>
        <dbReference type="EMBL" id="CAF1672861.1"/>
    </source>
</evidence>
<dbReference type="EMBL" id="CAJNOI010006498">
    <property type="protein sequence ID" value="CAF1579032.1"/>
    <property type="molecule type" value="Genomic_DNA"/>
</dbReference>
<keyword evidence="4" id="KW-1185">Reference proteome</keyword>
<organism evidence="3 4">
    <name type="scientific">Adineta steineri</name>
    <dbReference type="NCBI Taxonomy" id="433720"/>
    <lineage>
        <taxon>Eukaryota</taxon>
        <taxon>Metazoa</taxon>
        <taxon>Spiralia</taxon>
        <taxon>Gnathifera</taxon>
        <taxon>Rotifera</taxon>
        <taxon>Eurotatoria</taxon>
        <taxon>Bdelloidea</taxon>
        <taxon>Adinetida</taxon>
        <taxon>Adinetidae</taxon>
        <taxon>Adineta</taxon>
    </lineage>
</organism>
<dbReference type="InterPro" id="IPR002083">
    <property type="entry name" value="MATH/TRAF_dom"/>
</dbReference>
<dbReference type="SUPFAM" id="SSF49599">
    <property type="entry name" value="TRAF domain-like"/>
    <property type="match status" value="1"/>
</dbReference>
<dbReference type="InterPro" id="IPR008974">
    <property type="entry name" value="TRAF-like"/>
</dbReference>
<dbReference type="Proteomes" id="UP000663877">
    <property type="component" value="Unassembled WGS sequence"/>
</dbReference>
<proteinExistence type="predicted"/>
<evidence type="ECO:0000313" key="4">
    <source>
        <dbReference type="Proteomes" id="UP000663832"/>
    </source>
</evidence>
<feature type="domain" description="MATH" evidence="1">
    <location>
        <begin position="1"/>
        <end position="68"/>
    </location>
</feature>
<comment type="caution">
    <text evidence="3">The sequence shown here is derived from an EMBL/GenBank/DDBJ whole genome shotgun (WGS) entry which is preliminary data.</text>
</comment>
<name>A0A816GDW5_9BILA</name>
<sequence length="115" mass="13128">SFCLYDQSGEGKHVIDSFRPDITSNSFQRPQFDMNSASGISKFILLSTLEQENNGYVRDDTIFIKTMVDMGDMNKTLLPYVFSLNPGLPIYVQQMMIKQEAERRVQRQQPQPSGA</sequence>
<dbReference type="Gene3D" id="2.60.210.10">
    <property type="entry name" value="Apoptosis, Tumor Necrosis Factor Receptor Associated Protein 2, Chain A"/>
    <property type="match status" value="1"/>
</dbReference>
<gene>
    <name evidence="2" type="ORF">BJG266_LOCUS48513</name>
    <name evidence="3" type="ORF">QVE165_LOCUS65584</name>
</gene>
<dbReference type="Pfam" id="PF22486">
    <property type="entry name" value="MATH_2"/>
    <property type="match status" value="1"/>
</dbReference>
<feature type="non-terminal residue" evidence="3">
    <location>
        <position position="1"/>
    </location>
</feature>
<dbReference type="OrthoDB" id="6499288at2759"/>
<accession>A0A816GDW5</accession>